<feature type="transmembrane region" description="Helical" evidence="2">
    <location>
        <begin position="21"/>
        <end position="40"/>
    </location>
</feature>
<keyword evidence="4" id="KW-1185">Reference proteome</keyword>
<dbReference type="STRING" id="1193181.BN10_560030"/>
<dbReference type="AlphaFoldDB" id="N0E0D3"/>
<gene>
    <name evidence="3" type="ORF">BN10_560030</name>
</gene>
<feature type="transmembrane region" description="Helical" evidence="2">
    <location>
        <begin position="93"/>
        <end position="118"/>
    </location>
</feature>
<keyword evidence="2" id="KW-1133">Transmembrane helix</keyword>
<evidence type="ECO:0000313" key="4">
    <source>
        <dbReference type="Proteomes" id="UP000013167"/>
    </source>
</evidence>
<evidence type="ECO:0000256" key="2">
    <source>
        <dbReference type="SAM" id="Phobius"/>
    </source>
</evidence>
<evidence type="ECO:0000256" key="1">
    <source>
        <dbReference type="SAM" id="MobiDB-lite"/>
    </source>
</evidence>
<keyword evidence="2" id="KW-0472">Membrane</keyword>
<proteinExistence type="predicted"/>
<name>N0E0D3_9MICO</name>
<dbReference type="HOGENOM" id="CLU_085083_2_3_11"/>
<protein>
    <submittedName>
        <fullName evidence="3">FxsA cytoplasmic membrane protein</fullName>
    </submittedName>
</protein>
<dbReference type="Pfam" id="PF04186">
    <property type="entry name" value="FxsA"/>
    <property type="match status" value="1"/>
</dbReference>
<feature type="region of interest" description="Disordered" evidence="1">
    <location>
        <begin position="143"/>
        <end position="163"/>
    </location>
</feature>
<dbReference type="EMBL" id="CAIZ01000126">
    <property type="protein sequence ID" value="CCH70337.1"/>
    <property type="molecule type" value="Genomic_DNA"/>
</dbReference>
<accession>N0E0D3</accession>
<reference evidence="3 4" key="1">
    <citation type="journal article" date="2013" name="ISME J.">
        <title>A metabolic model for members of the genus Tetrasphaera involved in enhanced biological phosphorus removal.</title>
        <authorList>
            <person name="Kristiansen R."/>
            <person name="Nguyen H.T.T."/>
            <person name="Saunders A.M."/>
            <person name="Nielsen J.L."/>
            <person name="Wimmer R."/>
            <person name="Le V.Q."/>
            <person name="McIlroy S.J."/>
            <person name="Petrovski S."/>
            <person name="Seviour R.J."/>
            <person name="Calteau A."/>
            <person name="Nielsen K.L."/>
            <person name="Nielsen P.H."/>
        </authorList>
    </citation>
    <scope>NUCLEOTIDE SEQUENCE [LARGE SCALE GENOMIC DNA]</scope>
    <source>
        <strain evidence="3 4">Lp2</strain>
    </source>
</reference>
<dbReference type="eggNOG" id="COG3030">
    <property type="taxonomic scope" value="Bacteria"/>
</dbReference>
<feature type="transmembrane region" description="Helical" evidence="2">
    <location>
        <begin position="46"/>
        <end position="64"/>
    </location>
</feature>
<dbReference type="PANTHER" id="PTHR35335">
    <property type="entry name" value="UPF0716 PROTEIN FXSA"/>
    <property type="match status" value="1"/>
</dbReference>
<dbReference type="InterPro" id="IPR007313">
    <property type="entry name" value="FxsA"/>
</dbReference>
<organism evidence="3 4">
    <name type="scientific">Phycicoccus elongatus Lp2</name>
    <dbReference type="NCBI Taxonomy" id="1193181"/>
    <lineage>
        <taxon>Bacteria</taxon>
        <taxon>Bacillati</taxon>
        <taxon>Actinomycetota</taxon>
        <taxon>Actinomycetes</taxon>
        <taxon>Micrococcales</taxon>
        <taxon>Intrasporangiaceae</taxon>
        <taxon>Phycicoccus</taxon>
    </lineage>
</organism>
<dbReference type="Proteomes" id="UP000013167">
    <property type="component" value="Unassembled WGS sequence"/>
</dbReference>
<keyword evidence="2" id="KW-0812">Transmembrane</keyword>
<comment type="caution">
    <text evidence="3">The sequence shown here is derived from an EMBL/GenBank/DDBJ whole genome shotgun (WGS) entry which is preliminary data.</text>
</comment>
<evidence type="ECO:0000313" key="3">
    <source>
        <dbReference type="EMBL" id="CCH70337.1"/>
    </source>
</evidence>
<dbReference type="NCBIfam" id="NF008528">
    <property type="entry name" value="PRK11463.1-2"/>
    <property type="match status" value="1"/>
</dbReference>
<sequence length="163" mass="17184">MSPASTPYAAGPRRRPRILRWVLLALLIVPVVEVAAIIGVGKVIGGWPTLLLLVALSIAGAWLLRREGTRTWRALSEALRTGQMPSREIADGALVLVGGTLLLLPGFLTDVVGFLLVLPVTRPLFRGLLAAAVAKRLLGDAVSTAGRSDRPSGPTVIEGEVVD</sequence>
<dbReference type="GO" id="GO:0016020">
    <property type="term" value="C:membrane"/>
    <property type="evidence" value="ECO:0007669"/>
    <property type="project" value="InterPro"/>
</dbReference>
<dbReference type="PANTHER" id="PTHR35335:SF1">
    <property type="entry name" value="UPF0716 PROTEIN FXSA"/>
    <property type="match status" value="1"/>
</dbReference>